<reference evidence="2 3" key="1">
    <citation type="submission" date="2024-01" db="EMBL/GenBank/DDBJ databases">
        <title>Genome assemblies of Stephania.</title>
        <authorList>
            <person name="Yang L."/>
        </authorList>
    </citation>
    <scope>NUCLEOTIDE SEQUENCE [LARGE SCALE GENOMIC DNA]</scope>
    <source>
        <strain evidence="2">JXDWG</strain>
        <tissue evidence="2">Leaf</tissue>
    </source>
</reference>
<feature type="region of interest" description="Disordered" evidence="1">
    <location>
        <begin position="124"/>
        <end position="145"/>
    </location>
</feature>
<keyword evidence="3" id="KW-1185">Reference proteome</keyword>
<organism evidence="2 3">
    <name type="scientific">Stephania cephalantha</name>
    <dbReference type="NCBI Taxonomy" id="152367"/>
    <lineage>
        <taxon>Eukaryota</taxon>
        <taxon>Viridiplantae</taxon>
        <taxon>Streptophyta</taxon>
        <taxon>Embryophyta</taxon>
        <taxon>Tracheophyta</taxon>
        <taxon>Spermatophyta</taxon>
        <taxon>Magnoliopsida</taxon>
        <taxon>Ranunculales</taxon>
        <taxon>Menispermaceae</taxon>
        <taxon>Menispermoideae</taxon>
        <taxon>Cissampelideae</taxon>
        <taxon>Stephania</taxon>
    </lineage>
</organism>
<sequence>METLCDSSAAPPKARNRRSSDHHRRSVRSRSARAAKSNSEKNGPSQHRVDAMDRAELRLPNLITRNRESRTEGLRESMGSGGVRRRISGVGEVEDKEAKEWWRRAEPREVGEERRFRGIAWRRRAGGRNGSEAVEEESATPVSHR</sequence>
<accession>A0AAP0EJF0</accession>
<gene>
    <name evidence="2" type="ORF">Scep_026055</name>
</gene>
<evidence type="ECO:0000313" key="2">
    <source>
        <dbReference type="EMBL" id="KAK9094586.1"/>
    </source>
</evidence>
<feature type="compositionally biased region" description="Basic and acidic residues" evidence="1">
    <location>
        <begin position="47"/>
        <end position="57"/>
    </location>
</feature>
<dbReference type="AlphaFoldDB" id="A0AAP0EJF0"/>
<feature type="compositionally biased region" description="Basic and acidic residues" evidence="1">
    <location>
        <begin position="65"/>
        <end position="75"/>
    </location>
</feature>
<dbReference type="Proteomes" id="UP001419268">
    <property type="component" value="Unassembled WGS sequence"/>
</dbReference>
<name>A0AAP0EJF0_9MAGN</name>
<feature type="compositionally biased region" description="Basic residues" evidence="1">
    <location>
        <begin position="14"/>
        <end position="33"/>
    </location>
</feature>
<feature type="region of interest" description="Disordered" evidence="1">
    <location>
        <begin position="1"/>
        <end position="90"/>
    </location>
</feature>
<evidence type="ECO:0000256" key="1">
    <source>
        <dbReference type="SAM" id="MobiDB-lite"/>
    </source>
</evidence>
<proteinExistence type="predicted"/>
<comment type="caution">
    <text evidence="2">The sequence shown here is derived from an EMBL/GenBank/DDBJ whole genome shotgun (WGS) entry which is preliminary data.</text>
</comment>
<evidence type="ECO:0000313" key="3">
    <source>
        <dbReference type="Proteomes" id="UP001419268"/>
    </source>
</evidence>
<protein>
    <submittedName>
        <fullName evidence="2">Uncharacterized protein</fullName>
    </submittedName>
</protein>
<dbReference type="EMBL" id="JBBNAG010000011">
    <property type="protein sequence ID" value="KAK9094586.1"/>
    <property type="molecule type" value="Genomic_DNA"/>
</dbReference>